<keyword evidence="8" id="KW-1185">Reference proteome</keyword>
<sequence length="270" mass="31365">MSISNLYKKIQTKFPGMNENNQAIAKYLIEQWNEIRHISLKKISQATKQSPATIVRFCKEFGYQGFYQFRKSVLEINDNLNYNNLELIFKKDVFKDISTFEECYWQRMEQGRNVIKGLIANKTIAKITEMLYEANKIVIAGMNINYNQSVDFKNKMISIGKNCMVECDLHLLKSLAHTTSANDLVITISLSNENANIIQFGNNAKTNHAKWIHIFSKQTQLLNPKPDLEVEIDVDENGMWNLYSSRGAIIFYLFNVIFANYIIFQENEKN</sequence>
<keyword evidence="1" id="KW-0805">Transcription regulation</keyword>
<keyword evidence="4" id="KW-0472">Membrane</keyword>
<dbReference type="KEGG" id="scla:SCLARK_00669"/>
<dbReference type="PANTHER" id="PTHR30514:SF1">
    <property type="entry name" value="HTH-TYPE TRANSCRIPTIONAL REGULATOR HEXR-RELATED"/>
    <property type="match status" value="1"/>
</dbReference>
<evidence type="ECO:0000256" key="2">
    <source>
        <dbReference type="ARBA" id="ARBA00023125"/>
    </source>
</evidence>
<dbReference type="SUPFAM" id="SSF53697">
    <property type="entry name" value="SIS domain"/>
    <property type="match status" value="1"/>
</dbReference>
<evidence type="ECO:0000256" key="1">
    <source>
        <dbReference type="ARBA" id="ARBA00023015"/>
    </source>
</evidence>
<dbReference type="PROSITE" id="PS51464">
    <property type="entry name" value="SIS"/>
    <property type="match status" value="1"/>
</dbReference>
<name>A0A1Y0KZZ2_9MOLU</name>
<dbReference type="InterPro" id="IPR001347">
    <property type="entry name" value="SIS_dom"/>
</dbReference>
<dbReference type="PANTHER" id="PTHR30514">
    <property type="entry name" value="GLUCOKINASE"/>
    <property type="match status" value="1"/>
</dbReference>
<keyword evidence="4" id="KW-1133">Transmembrane helix</keyword>
<feature type="domain" description="HTH rpiR-type" evidence="5">
    <location>
        <begin position="4"/>
        <end position="80"/>
    </location>
</feature>
<evidence type="ECO:0000313" key="7">
    <source>
        <dbReference type="EMBL" id="ATX70754.1"/>
    </source>
</evidence>
<dbReference type="Proteomes" id="UP000231179">
    <property type="component" value="Chromosome"/>
</dbReference>
<keyword evidence="4" id="KW-0812">Transmembrane</keyword>
<proteinExistence type="predicted"/>
<protein>
    <submittedName>
        <fullName evidence="7">MurR/RpiR family transcriptional regulator</fullName>
    </submittedName>
</protein>
<feature type="transmembrane region" description="Helical" evidence="4">
    <location>
        <begin position="247"/>
        <end position="264"/>
    </location>
</feature>
<dbReference type="InterPro" id="IPR046348">
    <property type="entry name" value="SIS_dom_sf"/>
</dbReference>
<evidence type="ECO:0000256" key="4">
    <source>
        <dbReference type="SAM" id="Phobius"/>
    </source>
</evidence>
<dbReference type="CDD" id="cd05013">
    <property type="entry name" value="SIS_RpiR"/>
    <property type="match status" value="1"/>
</dbReference>
<dbReference type="PROSITE" id="PS51071">
    <property type="entry name" value="HTH_RPIR"/>
    <property type="match status" value="1"/>
</dbReference>
<evidence type="ECO:0000256" key="3">
    <source>
        <dbReference type="ARBA" id="ARBA00023163"/>
    </source>
</evidence>
<dbReference type="EMBL" id="CP024870">
    <property type="protein sequence ID" value="ATX70754.1"/>
    <property type="molecule type" value="Genomic_DNA"/>
</dbReference>
<dbReference type="SUPFAM" id="SSF46689">
    <property type="entry name" value="Homeodomain-like"/>
    <property type="match status" value="1"/>
</dbReference>
<dbReference type="GO" id="GO:0003677">
    <property type="term" value="F:DNA binding"/>
    <property type="evidence" value="ECO:0007669"/>
    <property type="project" value="UniProtKB-KW"/>
</dbReference>
<dbReference type="Pfam" id="PF01418">
    <property type="entry name" value="HTH_6"/>
    <property type="match status" value="1"/>
</dbReference>
<dbReference type="Gene3D" id="3.40.50.10490">
    <property type="entry name" value="Glucose-6-phosphate isomerase like protein, domain 1"/>
    <property type="match status" value="1"/>
</dbReference>
<gene>
    <name evidence="7" type="ORF">SCLAR_v1c04300</name>
</gene>
<dbReference type="GO" id="GO:1901135">
    <property type="term" value="P:carbohydrate derivative metabolic process"/>
    <property type="evidence" value="ECO:0007669"/>
    <property type="project" value="InterPro"/>
</dbReference>
<dbReference type="InterPro" id="IPR009057">
    <property type="entry name" value="Homeodomain-like_sf"/>
</dbReference>
<evidence type="ECO:0000259" key="6">
    <source>
        <dbReference type="PROSITE" id="PS51464"/>
    </source>
</evidence>
<dbReference type="Pfam" id="PF01380">
    <property type="entry name" value="SIS"/>
    <property type="match status" value="1"/>
</dbReference>
<feature type="domain" description="SIS" evidence="6">
    <location>
        <begin position="127"/>
        <end position="267"/>
    </location>
</feature>
<dbReference type="InterPro" id="IPR047640">
    <property type="entry name" value="RpiR-like"/>
</dbReference>
<dbReference type="Gene3D" id="1.10.10.10">
    <property type="entry name" value="Winged helix-like DNA-binding domain superfamily/Winged helix DNA-binding domain"/>
    <property type="match status" value="1"/>
</dbReference>
<dbReference type="InterPro" id="IPR035472">
    <property type="entry name" value="RpiR-like_SIS"/>
</dbReference>
<evidence type="ECO:0000259" key="5">
    <source>
        <dbReference type="PROSITE" id="PS51071"/>
    </source>
</evidence>
<keyword evidence="3" id="KW-0804">Transcription</keyword>
<dbReference type="GO" id="GO:0003700">
    <property type="term" value="F:DNA-binding transcription factor activity"/>
    <property type="evidence" value="ECO:0007669"/>
    <property type="project" value="InterPro"/>
</dbReference>
<dbReference type="AlphaFoldDB" id="A0A1Y0KZZ2"/>
<dbReference type="RefSeq" id="WP_169921837.1">
    <property type="nucleotide sequence ID" value="NZ_CP015819.1"/>
</dbReference>
<keyword evidence="2" id="KW-0238">DNA-binding</keyword>
<accession>A0A1Y0KZZ2</accession>
<dbReference type="InterPro" id="IPR036388">
    <property type="entry name" value="WH-like_DNA-bd_sf"/>
</dbReference>
<dbReference type="GO" id="GO:0097367">
    <property type="term" value="F:carbohydrate derivative binding"/>
    <property type="evidence" value="ECO:0007669"/>
    <property type="project" value="InterPro"/>
</dbReference>
<reference evidence="7 8" key="1">
    <citation type="submission" date="2017-11" db="EMBL/GenBank/DDBJ databases">
        <title>Complete genome sequence of Spiroplasma clarkii CN-5 (DSM 19994).</title>
        <authorList>
            <person name="Tsai Y.-M."/>
            <person name="Chang A."/>
            <person name="Lo W.-S."/>
            <person name="Kuo C.-H."/>
        </authorList>
    </citation>
    <scope>NUCLEOTIDE SEQUENCE [LARGE SCALE GENOMIC DNA]</scope>
    <source>
        <strain evidence="7 8">CN-5</strain>
    </source>
</reference>
<organism evidence="7 8">
    <name type="scientific">Spiroplasma clarkii</name>
    <dbReference type="NCBI Taxonomy" id="2139"/>
    <lineage>
        <taxon>Bacteria</taxon>
        <taxon>Bacillati</taxon>
        <taxon>Mycoplasmatota</taxon>
        <taxon>Mollicutes</taxon>
        <taxon>Entomoplasmatales</taxon>
        <taxon>Spiroplasmataceae</taxon>
        <taxon>Spiroplasma</taxon>
    </lineage>
</organism>
<evidence type="ECO:0000313" key="8">
    <source>
        <dbReference type="Proteomes" id="UP000231179"/>
    </source>
</evidence>
<dbReference type="InterPro" id="IPR000281">
    <property type="entry name" value="HTH_RpiR"/>
</dbReference>